<dbReference type="EMBL" id="JAUSQU010000001">
    <property type="protein sequence ID" value="MDP9845678.1"/>
    <property type="molecule type" value="Genomic_DNA"/>
</dbReference>
<dbReference type="RefSeq" id="WP_307561522.1">
    <property type="nucleotide sequence ID" value="NZ_JAUSQU010000001.1"/>
</dbReference>
<evidence type="ECO:0000313" key="3">
    <source>
        <dbReference type="EMBL" id="MDP9845678.1"/>
    </source>
</evidence>
<proteinExistence type="predicted"/>
<accession>A0ABT9QFZ7</accession>
<feature type="region of interest" description="Disordered" evidence="1">
    <location>
        <begin position="1"/>
        <end position="27"/>
    </location>
</feature>
<evidence type="ECO:0000313" key="4">
    <source>
        <dbReference type="Proteomes" id="UP001225356"/>
    </source>
</evidence>
<keyword evidence="2" id="KW-0812">Transmembrane</keyword>
<gene>
    <name evidence="3" type="ORF">J2853_004889</name>
</gene>
<protein>
    <recommendedName>
        <fullName evidence="5">Serine/arginine repetitive matrix protein 2</fullName>
    </recommendedName>
</protein>
<keyword evidence="2" id="KW-0472">Membrane</keyword>
<feature type="transmembrane region" description="Helical" evidence="2">
    <location>
        <begin position="60"/>
        <end position="82"/>
    </location>
</feature>
<feature type="transmembrane region" description="Helical" evidence="2">
    <location>
        <begin position="194"/>
        <end position="221"/>
    </location>
</feature>
<organism evidence="3 4">
    <name type="scientific">Streptosporangium lutulentum</name>
    <dbReference type="NCBI Taxonomy" id="1461250"/>
    <lineage>
        <taxon>Bacteria</taxon>
        <taxon>Bacillati</taxon>
        <taxon>Actinomycetota</taxon>
        <taxon>Actinomycetes</taxon>
        <taxon>Streptosporangiales</taxon>
        <taxon>Streptosporangiaceae</taxon>
        <taxon>Streptosporangium</taxon>
    </lineage>
</organism>
<comment type="caution">
    <text evidence="3">The sequence shown here is derived from an EMBL/GenBank/DDBJ whole genome shotgun (WGS) entry which is preliminary data.</text>
</comment>
<name>A0ABT9QFZ7_9ACTN</name>
<keyword evidence="4" id="KW-1185">Reference proteome</keyword>
<evidence type="ECO:0008006" key="5">
    <source>
        <dbReference type="Google" id="ProtNLM"/>
    </source>
</evidence>
<reference evidence="3 4" key="1">
    <citation type="submission" date="2023-07" db="EMBL/GenBank/DDBJ databases">
        <title>Sequencing the genomes of 1000 actinobacteria strains.</title>
        <authorList>
            <person name="Klenk H.-P."/>
        </authorList>
    </citation>
    <scope>NUCLEOTIDE SEQUENCE [LARGE SCALE GENOMIC DNA]</scope>
    <source>
        <strain evidence="3 4">DSM 46740</strain>
    </source>
</reference>
<evidence type="ECO:0000256" key="2">
    <source>
        <dbReference type="SAM" id="Phobius"/>
    </source>
</evidence>
<evidence type="ECO:0000256" key="1">
    <source>
        <dbReference type="SAM" id="MobiDB-lite"/>
    </source>
</evidence>
<keyword evidence="2" id="KW-1133">Transmembrane helix</keyword>
<sequence length="245" mass="24963">MSHDFGSPSGDASTHVPDYGVPQHPYGQQQYQNDPSYGYASFAYGVPQGPPPREKIKPGIGWIVGVWLVALLSVIAGVGGFLGGVFNALGDAAPATSFGSGKVVTVSLDPADKSAIYVSATGPTDFECAFQGGPGTARLSQPDIQQTVTSDGVIWEMGLRVGVDKAGDYQLTCDASEAAGTEFGVGTELATDSLLGGVITLFAVPGGGILLAVIVTIVVLVKRSGARRRQAAASAGQWGSGPYGG</sequence>
<dbReference type="Proteomes" id="UP001225356">
    <property type="component" value="Unassembled WGS sequence"/>
</dbReference>